<dbReference type="InterPro" id="IPR020581">
    <property type="entry name" value="GDC_P"/>
</dbReference>
<dbReference type="GO" id="GO:0004375">
    <property type="term" value="F:glycine dehydrogenase (decarboxylating) activity"/>
    <property type="evidence" value="ECO:0007669"/>
    <property type="project" value="InterPro"/>
</dbReference>
<dbReference type="InterPro" id="IPR015422">
    <property type="entry name" value="PyrdxlP-dep_Trfase_small"/>
</dbReference>
<gene>
    <name evidence="3" type="ORF">S01H1_77767</name>
</gene>
<organism evidence="3">
    <name type="scientific">marine sediment metagenome</name>
    <dbReference type="NCBI Taxonomy" id="412755"/>
    <lineage>
        <taxon>unclassified sequences</taxon>
        <taxon>metagenomes</taxon>
        <taxon>ecological metagenomes</taxon>
    </lineage>
</organism>
<proteinExistence type="predicted"/>
<evidence type="ECO:0000256" key="1">
    <source>
        <dbReference type="ARBA" id="ARBA00022898"/>
    </source>
</evidence>
<protein>
    <recommendedName>
        <fullName evidence="2">Glycine dehydrogenase C-terminal domain-containing protein</fullName>
    </recommendedName>
</protein>
<dbReference type="InterPro" id="IPR015424">
    <property type="entry name" value="PyrdxlP-dep_Trfase"/>
</dbReference>
<dbReference type="Pfam" id="PF21478">
    <property type="entry name" value="GcvP2_C"/>
    <property type="match status" value="1"/>
</dbReference>
<feature type="non-terminal residue" evidence="3">
    <location>
        <position position="1"/>
    </location>
</feature>
<dbReference type="PANTHER" id="PTHR11773">
    <property type="entry name" value="GLYCINE DEHYDROGENASE, DECARBOXYLATING"/>
    <property type="match status" value="1"/>
</dbReference>
<dbReference type="GO" id="GO:0030170">
    <property type="term" value="F:pyridoxal phosphate binding"/>
    <property type="evidence" value="ECO:0007669"/>
    <property type="project" value="TreeGrafter"/>
</dbReference>
<dbReference type="Gene3D" id="3.90.1150.10">
    <property type="entry name" value="Aspartate Aminotransferase, domain 1"/>
    <property type="match status" value="1"/>
</dbReference>
<keyword evidence="1" id="KW-0663">Pyridoxal phosphate</keyword>
<dbReference type="AlphaFoldDB" id="X0Z2A5"/>
<comment type="caution">
    <text evidence="3">The sequence shown here is derived from an EMBL/GenBank/DDBJ whole genome shotgun (WGS) entry which is preliminary data.</text>
</comment>
<evidence type="ECO:0000259" key="2">
    <source>
        <dbReference type="Pfam" id="PF21478"/>
    </source>
</evidence>
<accession>X0Z2A5</accession>
<feature type="domain" description="Glycine dehydrogenase C-terminal" evidence="2">
    <location>
        <begin position="2"/>
        <end position="57"/>
    </location>
</feature>
<sequence length="87" mass="9753">TEDIAKRILDYGFYAPTIYFPLVVNGALMIEPTETESKDSLDKFVEVMNQIHDEALNKPEKLKNAPSNTPIGRLDAVNAARKPILHD</sequence>
<dbReference type="GO" id="GO:0016594">
    <property type="term" value="F:glycine binding"/>
    <property type="evidence" value="ECO:0007669"/>
    <property type="project" value="TreeGrafter"/>
</dbReference>
<dbReference type="GO" id="GO:0005829">
    <property type="term" value="C:cytosol"/>
    <property type="evidence" value="ECO:0007669"/>
    <property type="project" value="TreeGrafter"/>
</dbReference>
<dbReference type="GO" id="GO:0005960">
    <property type="term" value="C:glycine cleavage complex"/>
    <property type="evidence" value="ECO:0007669"/>
    <property type="project" value="TreeGrafter"/>
</dbReference>
<reference evidence="3" key="1">
    <citation type="journal article" date="2014" name="Front. Microbiol.">
        <title>High frequency of phylogenetically diverse reductive dehalogenase-homologous genes in deep subseafloor sedimentary metagenomes.</title>
        <authorList>
            <person name="Kawai M."/>
            <person name="Futagami T."/>
            <person name="Toyoda A."/>
            <person name="Takaki Y."/>
            <person name="Nishi S."/>
            <person name="Hori S."/>
            <person name="Arai W."/>
            <person name="Tsubouchi T."/>
            <person name="Morono Y."/>
            <person name="Uchiyama I."/>
            <person name="Ito T."/>
            <person name="Fujiyama A."/>
            <person name="Inagaki F."/>
            <person name="Takami H."/>
        </authorList>
    </citation>
    <scope>NUCLEOTIDE SEQUENCE</scope>
    <source>
        <strain evidence="3">Expedition CK06-06</strain>
    </source>
</reference>
<dbReference type="EMBL" id="BARS01052290">
    <property type="protein sequence ID" value="GAG52667.1"/>
    <property type="molecule type" value="Genomic_DNA"/>
</dbReference>
<dbReference type="InterPro" id="IPR049316">
    <property type="entry name" value="GDC-P_C"/>
</dbReference>
<dbReference type="SUPFAM" id="SSF53383">
    <property type="entry name" value="PLP-dependent transferases"/>
    <property type="match status" value="1"/>
</dbReference>
<evidence type="ECO:0000313" key="3">
    <source>
        <dbReference type="EMBL" id="GAG52667.1"/>
    </source>
</evidence>
<dbReference type="PANTHER" id="PTHR11773:SF1">
    <property type="entry name" value="GLYCINE DEHYDROGENASE (DECARBOXYLATING), MITOCHONDRIAL"/>
    <property type="match status" value="1"/>
</dbReference>
<dbReference type="GO" id="GO:0019464">
    <property type="term" value="P:glycine decarboxylation via glycine cleavage system"/>
    <property type="evidence" value="ECO:0007669"/>
    <property type="project" value="TreeGrafter"/>
</dbReference>
<name>X0Z2A5_9ZZZZ</name>